<dbReference type="AlphaFoldDB" id="A0A0B2JTQ4"/>
<dbReference type="Pfam" id="PF05400">
    <property type="entry name" value="FliT"/>
    <property type="match status" value="1"/>
</dbReference>
<name>A0A0B2JTQ4_9FIRM</name>
<evidence type="ECO:0000256" key="3">
    <source>
        <dbReference type="ARBA" id="ARBA00022795"/>
    </source>
</evidence>
<dbReference type="Proteomes" id="UP000030993">
    <property type="component" value="Unassembled WGS sequence"/>
</dbReference>
<sequence length="113" mass="13489">MDGKHQLTEQELWEKYMVVTKELLKFIDEEDIDTFLDLVDQRQRLMEMLQKLPDHEYARSPEGVALRKEIESMDMQTMHKARSWLNKSKRNNETVRGYDSFGLASGNIFSREY</sequence>
<keyword evidence="4" id="KW-0143">Chaperone</keyword>
<dbReference type="STRING" id="82374.NZ47_09035"/>
<keyword evidence="2" id="KW-0963">Cytoplasm</keyword>
<reference evidence="8 9" key="1">
    <citation type="journal article" date="2013" name="PLoS ONE">
        <title>Identification and characterization of three novel lipases belonging to families II and V from Anaerovibrio lipolyticus 5ST.</title>
        <authorList>
            <person name="Prive F."/>
            <person name="Kaderbhai N.N."/>
            <person name="Girdwood S."/>
            <person name="Worgan H.J."/>
            <person name="Pinloche E."/>
            <person name="Scollan N.D."/>
            <person name="Huws S.A."/>
            <person name="Newbold C.J."/>
        </authorList>
    </citation>
    <scope>NUCLEOTIDE SEQUENCE [LARGE SCALE GENOMIC DNA]</scope>
    <source>
        <strain evidence="8 9">5S</strain>
    </source>
</reference>
<evidence type="ECO:0000256" key="2">
    <source>
        <dbReference type="ARBA" id="ARBA00022490"/>
    </source>
</evidence>
<evidence type="ECO:0000313" key="8">
    <source>
        <dbReference type="EMBL" id="KHM51705.1"/>
    </source>
</evidence>
<comment type="function">
    <text evidence="5">May act as an export chaperone for the filament capping protein FliD.</text>
</comment>
<protein>
    <recommendedName>
        <fullName evidence="7">Flagellar protein FliT</fullName>
    </recommendedName>
</protein>
<evidence type="ECO:0000256" key="6">
    <source>
        <dbReference type="ARBA" id="ARBA00093785"/>
    </source>
</evidence>
<keyword evidence="3" id="KW-1005">Bacterial flagellum biogenesis</keyword>
<gene>
    <name evidence="8" type="ORF">NZ47_09035</name>
</gene>
<evidence type="ECO:0000256" key="7">
    <source>
        <dbReference type="ARBA" id="ARBA00093797"/>
    </source>
</evidence>
<dbReference type="EMBL" id="JSCE01000177">
    <property type="protein sequence ID" value="KHM51705.1"/>
    <property type="molecule type" value="Genomic_DNA"/>
</dbReference>
<evidence type="ECO:0000256" key="4">
    <source>
        <dbReference type="ARBA" id="ARBA00023186"/>
    </source>
</evidence>
<dbReference type="RefSeq" id="WP_039209490.1">
    <property type="nucleotide sequence ID" value="NZ_JSCE01000177.1"/>
</dbReference>
<organism evidence="8 9">
    <name type="scientific">Anaerovibrio lipolyticus</name>
    <dbReference type="NCBI Taxonomy" id="82374"/>
    <lineage>
        <taxon>Bacteria</taxon>
        <taxon>Bacillati</taxon>
        <taxon>Bacillota</taxon>
        <taxon>Negativicutes</taxon>
        <taxon>Selenomonadales</taxon>
        <taxon>Selenomonadaceae</taxon>
        <taxon>Anaerovibrio</taxon>
    </lineage>
</organism>
<comment type="caution">
    <text evidence="8">The sequence shown here is derived from an EMBL/GenBank/DDBJ whole genome shotgun (WGS) entry which is preliminary data.</text>
</comment>
<accession>A0A0B2JTQ4</accession>
<evidence type="ECO:0000256" key="1">
    <source>
        <dbReference type="ARBA" id="ARBA00004514"/>
    </source>
</evidence>
<comment type="similarity">
    <text evidence="6">Belongs to the bacillales FliT family.</text>
</comment>
<keyword evidence="9" id="KW-1185">Reference proteome</keyword>
<comment type="subcellular location">
    <subcellularLocation>
        <location evidence="1">Cytoplasm</location>
        <location evidence="1">Cytosol</location>
    </subcellularLocation>
</comment>
<proteinExistence type="inferred from homology"/>
<evidence type="ECO:0000256" key="5">
    <source>
        <dbReference type="ARBA" id="ARBA00093765"/>
    </source>
</evidence>
<dbReference type="InterPro" id="IPR008622">
    <property type="entry name" value="FliT"/>
</dbReference>
<evidence type="ECO:0000313" key="9">
    <source>
        <dbReference type="Proteomes" id="UP000030993"/>
    </source>
</evidence>